<dbReference type="Pfam" id="PF00002">
    <property type="entry name" value="7tm_2"/>
    <property type="match status" value="1"/>
</dbReference>
<name>A0A8S4PGZ1_OWEFU</name>
<feature type="transmembrane region" description="Helical" evidence="7">
    <location>
        <begin position="833"/>
        <end position="860"/>
    </location>
</feature>
<comment type="caution">
    <text evidence="10">The sequence shown here is derived from an EMBL/GenBank/DDBJ whole genome shotgun (WGS) entry which is preliminary data.</text>
</comment>
<dbReference type="GO" id="GO:0016020">
    <property type="term" value="C:membrane"/>
    <property type="evidence" value="ECO:0007669"/>
    <property type="project" value="UniProtKB-SubCell"/>
</dbReference>
<dbReference type="AlphaFoldDB" id="A0A8S4PGZ1"/>
<feature type="transmembrane region" description="Helical" evidence="7">
    <location>
        <begin position="810"/>
        <end position="827"/>
    </location>
</feature>
<evidence type="ECO:0000259" key="8">
    <source>
        <dbReference type="PROSITE" id="PS50261"/>
    </source>
</evidence>
<evidence type="ECO:0000256" key="2">
    <source>
        <dbReference type="ARBA" id="ARBA00022692"/>
    </source>
</evidence>
<feature type="transmembrane region" description="Helical" evidence="7">
    <location>
        <begin position="881"/>
        <end position="905"/>
    </location>
</feature>
<feature type="compositionally biased region" description="Basic and acidic residues" evidence="6">
    <location>
        <begin position="186"/>
        <end position="360"/>
    </location>
</feature>
<dbReference type="Gene3D" id="1.20.1070.10">
    <property type="entry name" value="Rhodopsin 7-helix transmembrane proteins"/>
    <property type="match status" value="1"/>
</dbReference>
<evidence type="ECO:0000256" key="1">
    <source>
        <dbReference type="ARBA" id="ARBA00004141"/>
    </source>
</evidence>
<dbReference type="PROSITE" id="PS50261">
    <property type="entry name" value="G_PROTEIN_RECEP_F2_4"/>
    <property type="match status" value="1"/>
</dbReference>
<feature type="domain" description="G-protein coupled receptors family 2 profile 2" evidence="8">
    <location>
        <begin position="774"/>
        <end position="1024"/>
    </location>
</feature>
<dbReference type="InterPro" id="IPR000832">
    <property type="entry name" value="GPCR_2_secretin-like"/>
</dbReference>
<evidence type="ECO:0000313" key="11">
    <source>
        <dbReference type="Proteomes" id="UP000749559"/>
    </source>
</evidence>
<protein>
    <submittedName>
        <fullName evidence="10">Uncharacterized protein</fullName>
    </submittedName>
</protein>
<evidence type="ECO:0000256" key="6">
    <source>
        <dbReference type="SAM" id="MobiDB-lite"/>
    </source>
</evidence>
<evidence type="ECO:0000256" key="3">
    <source>
        <dbReference type="ARBA" id="ARBA00022989"/>
    </source>
</evidence>
<dbReference type="CDD" id="cd15039">
    <property type="entry name" value="7tmB3_Methuselah-like"/>
    <property type="match status" value="1"/>
</dbReference>
<evidence type="ECO:0000259" key="9">
    <source>
        <dbReference type="PROSITE" id="PS50958"/>
    </source>
</evidence>
<dbReference type="PANTHER" id="PTHR45902:SF4">
    <property type="entry name" value="G-PROTEIN COUPLED RECEPTORS FAMILY 2 PROFILE 2 DOMAIN-CONTAINING PROTEIN"/>
    <property type="match status" value="1"/>
</dbReference>
<keyword evidence="11" id="KW-1185">Reference proteome</keyword>
<comment type="subcellular location">
    <subcellularLocation>
        <location evidence="1">Membrane</location>
        <topology evidence="1">Multi-pass membrane protein</topology>
    </subcellularLocation>
</comment>
<feature type="compositionally biased region" description="Polar residues" evidence="6">
    <location>
        <begin position="174"/>
        <end position="185"/>
    </location>
</feature>
<dbReference type="GO" id="GO:0004930">
    <property type="term" value="F:G protein-coupled receptor activity"/>
    <property type="evidence" value="ECO:0007669"/>
    <property type="project" value="InterPro"/>
</dbReference>
<feature type="region of interest" description="Disordered" evidence="6">
    <location>
        <begin position="61"/>
        <end position="362"/>
    </location>
</feature>
<proteinExistence type="predicted"/>
<dbReference type="InterPro" id="IPR001212">
    <property type="entry name" value="Somatomedin_B_dom"/>
</dbReference>
<evidence type="ECO:0000313" key="10">
    <source>
        <dbReference type="EMBL" id="CAH1793533.1"/>
    </source>
</evidence>
<feature type="domain" description="SMB" evidence="9">
    <location>
        <begin position="363"/>
        <end position="412"/>
    </location>
</feature>
<reference evidence="10" key="1">
    <citation type="submission" date="2022-03" db="EMBL/GenBank/DDBJ databases">
        <authorList>
            <person name="Martin C."/>
        </authorList>
    </citation>
    <scope>NUCLEOTIDE SEQUENCE</scope>
</reference>
<accession>A0A8S4PGZ1</accession>
<evidence type="ECO:0000256" key="7">
    <source>
        <dbReference type="SAM" id="Phobius"/>
    </source>
</evidence>
<feature type="transmembrane region" description="Helical" evidence="7">
    <location>
        <begin position="1001"/>
        <end position="1022"/>
    </location>
</feature>
<dbReference type="Proteomes" id="UP000749559">
    <property type="component" value="Unassembled WGS sequence"/>
</dbReference>
<sequence length="1077" mass="125731">MVIVCTMAMNNKIMSFYICVLTAILLNNVTISFGENQDNKKHEIYVRDLENIRLRVQIQIGGDTNDTESPSRKDNRGRAISKDSIEATRFKRQQDSVLTNHNGRGRVNRQRGSSERQRGRINGKHRHLGNHKRKQGKEGEVFRESPHRRNRIRPRRQTESPRGIEPIRSRGQDLQHSNGRTSDSLRQLEPERRQEPEQERPREREPERPREREPERPREREQERPRETEPERPREREPERPREREPERPREREQERPRETEPERPREREPERPREREPERPREREPERPREREPERPREREPERPSEREPERPREREPERPRERESERPREREPERSREREPERARAPERAEEGASREEECAPQNTCDYERFNNEYTDYGYYVHRNCFCDDYCELFGDCCRDFAPKITGRFTNISSEIFECSIVREIVKKPIVTVNKCPSHWNDDRIRQGCEVAADESERDIFMRWPVSGPQSGFLYRNVFCSVCNGEKNPTFWLSDIQCNTSGPDYSNSRDLDIQKTIDDSLESGMCRVRFNHPTINYRLCKPHISTCSPTYSNELFINQCRDYGTSFSYADSKRIYKNSYCAYCNRENPAKLHCLDTVNKFDTEFVKWKHLQIFPFSILLDVNAGSGSVRSYAVSDDANHEISSNETETRIKTCPKSEVFDPFIGRCRTVYCMDGYIYSNEYGSCLSDPKNRVARPNITLECPLIFLNSSEVVIFANDSARSVVDSAIYEENEYILGKDGGIFVCSNYSQNYTYAMSVSSDHDQTLQFSFIQALVSLVGTIISLIALAIHFTIYMLLPTLRNLPGKNLLSLVSALFVAQLFFLVGVPRYEIYELCVFFAALIHYSFLAAFFWMNVMAYDIWRTFSRQGLPPSGTGNKRFAFYSIYAWLAPLVVIAISLGLNFTDAESQFNPRYGVPICWINKRMALITLFAVPIGVILLGNLVFFGLTVRSIYLVGQTAKLVQKKKEKQRFGLYVKLSFIMGMTWLFGFIAAIGNVEPLWYVFIIFNTLQGLFICIAFICNTKVYKLLVDKFSYLKVNTTDPKETDFTKSTMSSKLRSTSLSTDNHKIVRMISKP</sequence>
<evidence type="ECO:0000256" key="5">
    <source>
        <dbReference type="ARBA" id="ARBA00023157"/>
    </source>
</evidence>
<feature type="compositionally biased region" description="Basic and acidic residues" evidence="6">
    <location>
        <begin position="136"/>
        <end position="147"/>
    </location>
</feature>
<dbReference type="PROSITE" id="PS50958">
    <property type="entry name" value="SMB_2"/>
    <property type="match status" value="1"/>
</dbReference>
<feature type="compositionally biased region" description="Basic and acidic residues" evidence="6">
    <location>
        <begin position="69"/>
        <end position="94"/>
    </location>
</feature>
<keyword evidence="2 7" id="KW-0812">Transmembrane</keyword>
<dbReference type="InterPro" id="IPR053231">
    <property type="entry name" value="GPCR_LN-TM7"/>
</dbReference>
<dbReference type="GO" id="GO:0007166">
    <property type="term" value="P:cell surface receptor signaling pathway"/>
    <property type="evidence" value="ECO:0007669"/>
    <property type="project" value="InterPro"/>
</dbReference>
<gene>
    <name evidence="10" type="ORF">OFUS_LOCUS18372</name>
</gene>
<feature type="compositionally biased region" description="Basic residues" evidence="6">
    <location>
        <begin position="119"/>
        <end position="135"/>
    </location>
</feature>
<dbReference type="EMBL" id="CAIIXF020000009">
    <property type="protein sequence ID" value="CAH1793533.1"/>
    <property type="molecule type" value="Genomic_DNA"/>
</dbReference>
<organism evidence="10 11">
    <name type="scientific">Owenia fusiformis</name>
    <name type="common">Polychaete worm</name>
    <dbReference type="NCBI Taxonomy" id="6347"/>
    <lineage>
        <taxon>Eukaryota</taxon>
        <taxon>Metazoa</taxon>
        <taxon>Spiralia</taxon>
        <taxon>Lophotrochozoa</taxon>
        <taxon>Annelida</taxon>
        <taxon>Polychaeta</taxon>
        <taxon>Sedentaria</taxon>
        <taxon>Canalipalpata</taxon>
        <taxon>Sabellida</taxon>
        <taxon>Oweniida</taxon>
        <taxon>Oweniidae</taxon>
        <taxon>Owenia</taxon>
    </lineage>
</organism>
<keyword evidence="3 7" id="KW-1133">Transmembrane helix</keyword>
<dbReference type="InterPro" id="IPR017981">
    <property type="entry name" value="GPCR_2-like_7TM"/>
</dbReference>
<feature type="transmembrane region" description="Helical" evidence="7">
    <location>
        <begin position="975"/>
        <end position="995"/>
    </location>
</feature>
<dbReference type="PANTHER" id="PTHR45902">
    <property type="entry name" value="LATROPHILIN RECEPTOR-LIKE PROTEIN A"/>
    <property type="match status" value="1"/>
</dbReference>
<feature type="transmembrane region" description="Helical" evidence="7">
    <location>
        <begin position="772"/>
        <end position="798"/>
    </location>
</feature>
<keyword evidence="5" id="KW-1015">Disulfide bond</keyword>
<keyword evidence="4 7" id="KW-0472">Membrane</keyword>
<dbReference type="OrthoDB" id="6134459at2759"/>
<evidence type="ECO:0000256" key="4">
    <source>
        <dbReference type="ARBA" id="ARBA00023136"/>
    </source>
</evidence>
<feature type="transmembrane region" description="Helical" evidence="7">
    <location>
        <begin position="925"/>
        <end position="955"/>
    </location>
</feature>
<dbReference type="SUPFAM" id="SSF81321">
    <property type="entry name" value="Family A G protein-coupled receptor-like"/>
    <property type="match status" value="1"/>
</dbReference>